<dbReference type="SMART" id="SM00343">
    <property type="entry name" value="ZnF_C2HC"/>
    <property type="match status" value="2"/>
</dbReference>
<dbReference type="Pfam" id="PF22936">
    <property type="entry name" value="Pol_BBD"/>
    <property type="match status" value="1"/>
</dbReference>
<dbReference type="Gene3D" id="4.10.60.10">
    <property type="entry name" value="Zinc finger, CCHC-type"/>
    <property type="match status" value="1"/>
</dbReference>
<keyword evidence="1" id="KW-0378">Hydrolase</keyword>
<keyword evidence="2" id="KW-0479">Metal-binding</keyword>
<dbReference type="Pfam" id="PF25597">
    <property type="entry name" value="SH3_retrovirus"/>
    <property type="match status" value="1"/>
</dbReference>
<dbReference type="InterPro" id="IPR001878">
    <property type="entry name" value="Znf_CCHC"/>
</dbReference>
<dbReference type="EMBL" id="JARYMX010000007">
    <property type="protein sequence ID" value="KAJ9541741.1"/>
    <property type="molecule type" value="Genomic_DNA"/>
</dbReference>
<dbReference type="AlphaFoldDB" id="A0AA38STM6"/>
<feature type="region of interest" description="Disordered" evidence="3">
    <location>
        <begin position="422"/>
        <end position="451"/>
    </location>
</feature>
<feature type="compositionally biased region" description="Polar residues" evidence="3">
    <location>
        <begin position="517"/>
        <end position="530"/>
    </location>
</feature>
<dbReference type="InterPro" id="IPR012337">
    <property type="entry name" value="RNaseH-like_sf"/>
</dbReference>
<feature type="region of interest" description="Disordered" evidence="3">
    <location>
        <begin position="1143"/>
        <end position="1262"/>
    </location>
</feature>
<evidence type="ECO:0000259" key="4">
    <source>
        <dbReference type="PROSITE" id="PS50158"/>
    </source>
</evidence>
<dbReference type="Pfam" id="PF00665">
    <property type="entry name" value="rve"/>
    <property type="match status" value="1"/>
</dbReference>
<protein>
    <recommendedName>
        <fullName evidence="8">Retrovirus-related Pol polyprotein from transposon TNT 1-94</fullName>
    </recommendedName>
</protein>
<comment type="caution">
    <text evidence="6">The sequence shown here is derived from an EMBL/GenBank/DDBJ whole genome shotgun (WGS) entry which is preliminary data.</text>
</comment>
<organism evidence="6 7">
    <name type="scientific">Centaurea solstitialis</name>
    <name type="common">yellow star-thistle</name>
    <dbReference type="NCBI Taxonomy" id="347529"/>
    <lineage>
        <taxon>Eukaryota</taxon>
        <taxon>Viridiplantae</taxon>
        <taxon>Streptophyta</taxon>
        <taxon>Embryophyta</taxon>
        <taxon>Tracheophyta</taxon>
        <taxon>Spermatophyta</taxon>
        <taxon>Magnoliopsida</taxon>
        <taxon>eudicotyledons</taxon>
        <taxon>Gunneridae</taxon>
        <taxon>Pentapetalae</taxon>
        <taxon>asterids</taxon>
        <taxon>campanulids</taxon>
        <taxon>Asterales</taxon>
        <taxon>Asteraceae</taxon>
        <taxon>Carduoideae</taxon>
        <taxon>Cardueae</taxon>
        <taxon>Centaureinae</taxon>
        <taxon>Centaurea</taxon>
    </lineage>
</organism>
<keyword evidence="2" id="KW-0863">Zinc-finger</keyword>
<evidence type="ECO:0000313" key="7">
    <source>
        <dbReference type="Proteomes" id="UP001172457"/>
    </source>
</evidence>
<feature type="domain" description="CCHC-type" evidence="4">
    <location>
        <begin position="629"/>
        <end position="646"/>
    </location>
</feature>
<dbReference type="PROSITE" id="PS50158">
    <property type="entry name" value="ZF_CCHC"/>
    <property type="match status" value="2"/>
</dbReference>
<dbReference type="InterPro" id="IPR036397">
    <property type="entry name" value="RNaseH_sf"/>
</dbReference>
<dbReference type="GO" id="GO:0003676">
    <property type="term" value="F:nucleic acid binding"/>
    <property type="evidence" value="ECO:0007669"/>
    <property type="project" value="InterPro"/>
</dbReference>
<feature type="compositionally biased region" description="Low complexity" evidence="3">
    <location>
        <begin position="429"/>
        <end position="449"/>
    </location>
</feature>
<dbReference type="GO" id="GO:0008233">
    <property type="term" value="F:peptidase activity"/>
    <property type="evidence" value="ECO:0007669"/>
    <property type="project" value="UniProtKB-KW"/>
</dbReference>
<dbReference type="InterPro" id="IPR039537">
    <property type="entry name" value="Retrotran_Ty1/copia-like"/>
</dbReference>
<evidence type="ECO:0000313" key="6">
    <source>
        <dbReference type="EMBL" id="KAJ9541741.1"/>
    </source>
</evidence>
<accession>A0AA38STM6</accession>
<proteinExistence type="predicted"/>
<feature type="domain" description="Integrase catalytic" evidence="5">
    <location>
        <begin position="889"/>
        <end position="1055"/>
    </location>
</feature>
<dbReference type="InterPro" id="IPR036875">
    <property type="entry name" value="Znf_CCHC_sf"/>
</dbReference>
<feature type="compositionally biased region" description="Basic and acidic residues" evidence="3">
    <location>
        <begin position="540"/>
        <end position="558"/>
    </location>
</feature>
<name>A0AA38STM6_9ASTR</name>
<dbReference type="GO" id="GO:0008270">
    <property type="term" value="F:zinc ion binding"/>
    <property type="evidence" value="ECO:0007669"/>
    <property type="project" value="UniProtKB-KW"/>
</dbReference>
<feature type="domain" description="CCHC-type" evidence="4">
    <location>
        <begin position="325"/>
        <end position="339"/>
    </location>
</feature>
<dbReference type="InterPro" id="IPR054722">
    <property type="entry name" value="PolX-like_BBD"/>
</dbReference>
<dbReference type="Pfam" id="PF14223">
    <property type="entry name" value="Retrotran_gag_2"/>
    <property type="match status" value="1"/>
</dbReference>
<keyword evidence="7" id="KW-1185">Reference proteome</keyword>
<keyword evidence="2" id="KW-0862">Zinc</keyword>
<dbReference type="PROSITE" id="PS50994">
    <property type="entry name" value="INTEGRASE"/>
    <property type="match status" value="1"/>
</dbReference>
<dbReference type="PANTHER" id="PTHR42648">
    <property type="entry name" value="TRANSPOSASE, PUTATIVE-RELATED"/>
    <property type="match status" value="1"/>
</dbReference>
<keyword evidence="1" id="KW-0645">Protease</keyword>
<feature type="region of interest" description="Disordered" evidence="3">
    <location>
        <begin position="517"/>
        <end position="603"/>
    </location>
</feature>
<reference evidence="6" key="1">
    <citation type="submission" date="2023-03" db="EMBL/GenBank/DDBJ databases">
        <title>Chromosome-scale reference genome and RAD-based genetic map of yellow starthistle (Centaurea solstitialis) reveal putative structural variation and QTLs associated with invader traits.</title>
        <authorList>
            <person name="Reatini B."/>
            <person name="Cang F.A."/>
            <person name="Jiang Q."/>
            <person name="Mckibben M.T.W."/>
            <person name="Barker M.S."/>
            <person name="Rieseberg L.H."/>
            <person name="Dlugosch K.M."/>
        </authorList>
    </citation>
    <scope>NUCLEOTIDE SEQUENCE</scope>
    <source>
        <strain evidence="6">CAN-66</strain>
        <tissue evidence="6">Leaf</tissue>
    </source>
</reference>
<dbReference type="InterPro" id="IPR057670">
    <property type="entry name" value="SH3_retrovirus"/>
</dbReference>
<feature type="compositionally biased region" description="Basic and acidic residues" evidence="3">
    <location>
        <begin position="583"/>
        <end position="596"/>
    </location>
</feature>
<evidence type="ECO:0000256" key="2">
    <source>
        <dbReference type="PROSITE-ProRule" id="PRU00047"/>
    </source>
</evidence>
<dbReference type="SUPFAM" id="SSF57756">
    <property type="entry name" value="Retrovirus zinc finger-like domains"/>
    <property type="match status" value="1"/>
</dbReference>
<evidence type="ECO:0000256" key="3">
    <source>
        <dbReference type="SAM" id="MobiDB-lite"/>
    </source>
</evidence>
<dbReference type="Pfam" id="PF00098">
    <property type="entry name" value="zf-CCHC"/>
    <property type="match status" value="1"/>
</dbReference>
<evidence type="ECO:0008006" key="8">
    <source>
        <dbReference type="Google" id="ProtNLM"/>
    </source>
</evidence>
<dbReference type="PANTHER" id="PTHR42648:SF32">
    <property type="entry name" value="RIBONUCLEASE H-LIKE DOMAIN, GAG-PRE-INTEGRASE DOMAIN PROTEIN-RELATED"/>
    <property type="match status" value="1"/>
</dbReference>
<feature type="compositionally biased region" description="Polar residues" evidence="3">
    <location>
        <begin position="1180"/>
        <end position="1211"/>
    </location>
</feature>
<sequence length="1262" mass="141372">MALQAKDNYFDTGSAGKPPRFNKDNFSLWKTRMELFLSGSDPQIPYFLENGPHVPTQTVHPIPAAAGQPAVPERQLVKPVTDWNDEDRRLVNIDTKARSLIAMSHPDDVFHYVCHLRSAKEIWDTLCVQYEGTAVLMESRKIFLVRQYESFIHQKDETLSQLHQRFNCLLIDLKTIGTTYSNSEVVTKFMEALPEHWEIYTSCLTMSKDIKTLTLSELYGILLNLEQQKKLKKNLIRDSKDSKSTSVALVSDSVPTVATPSSVTITELESSDSDMSEDPEFNESLALLTRSFKKFAKKGNFHKKKHLTITDKPKSDPIDKATAICYNCQGKGHFANDCRYRKSQFAPSSAKSSSKNPKYQRLKEKYKKMKIQRKGKGLIAEDCDWDDVSSDDSSDEEDTQVALMAIIEEPTLALMAKIEEVPEETPTQAPEASSSTTPEASTSATDSSSQVPIPLIPLESLTQLDLVTLDLYKALNGRSDKSKRGLGFTHRYTYEETKYESSMLKFGKFVSSIPNPNASENIPSSSNTHSEGAPKSKKISAKDKSKAKTPSKTKDPKPKNKILGGGPSVSGTKSFSQHPAPRLKIDLKQKTQEKKSIPPMSNAKGILGAGPAHLKFKNFLDHTKRFQYRKCYHCGLNDHIASKCPDATKAEKSAKVKKIPKTEKSVKGKKVVKTVPSVKTPASCTDTSVKADTDSTSPTDTSGSIVLWDKGIWYLDSGCSRHMTGSKSVLSNYREERGPAVTFGGNGKGQTRGYGTLTNGVTTFKRVAYVEGLMHNLLSISQLCDKNHKVSFSKKKCKVKNRRKEVILTGVRHADIYIINMNTSNDNFCFVSRASSDTNWLWHKHAEPTLHNNLVIGLPDFRYTKVSLCSACEKGKQTRASFKSKQISSISSPLQLLHMDLFGPVNVQSIAGKKYTLVIVDEYSRYTWVFFLRSKSDAPEEIILFVRKMERLNNLTVRSIRSDHGTEFKNSTLETFFDQKGISQNFSSVRTPQQNGVAERRNRTLIEAARSMLSEANFATQFWAEAVNTACYTQNRSLIVKRFRKTPYELFRNRKPSIEHLHIFGCVCYILNNKDNLGKFDSKSDDGIFLGYSSISKTYRVFNKRRQAIEETIHVKFDESGPTFPHPHENSEINQWADSFFQVPEPPIVDPTPQNLPDGFEEDPPIPSTEISTPPLINATPITQITPSEPDQPTNSEDFSQTTVSEPTPTNLLPDPSINEASTSGQVYQPPALRWTNDHPIDQVLGNPSSGIKTRRQSDQAI</sequence>
<dbReference type="SUPFAM" id="SSF53098">
    <property type="entry name" value="Ribonuclease H-like"/>
    <property type="match status" value="1"/>
</dbReference>
<dbReference type="GO" id="GO:0015074">
    <property type="term" value="P:DNA integration"/>
    <property type="evidence" value="ECO:0007669"/>
    <property type="project" value="InterPro"/>
</dbReference>
<evidence type="ECO:0000259" key="5">
    <source>
        <dbReference type="PROSITE" id="PS50994"/>
    </source>
</evidence>
<dbReference type="Gene3D" id="3.30.420.10">
    <property type="entry name" value="Ribonuclease H-like superfamily/Ribonuclease H"/>
    <property type="match status" value="1"/>
</dbReference>
<dbReference type="GO" id="GO:0006508">
    <property type="term" value="P:proteolysis"/>
    <property type="evidence" value="ECO:0007669"/>
    <property type="project" value="UniProtKB-KW"/>
</dbReference>
<dbReference type="Proteomes" id="UP001172457">
    <property type="component" value="Chromosome 7"/>
</dbReference>
<gene>
    <name evidence="6" type="ORF">OSB04_028247</name>
</gene>
<evidence type="ECO:0000256" key="1">
    <source>
        <dbReference type="ARBA" id="ARBA00022670"/>
    </source>
</evidence>
<dbReference type="InterPro" id="IPR001584">
    <property type="entry name" value="Integrase_cat-core"/>
</dbReference>